<proteinExistence type="predicted"/>
<name>A0A9W9YWN1_9CNID</name>
<reference evidence="2" key="1">
    <citation type="submission" date="2023-01" db="EMBL/GenBank/DDBJ databases">
        <title>Genome assembly of the deep-sea coral Lophelia pertusa.</title>
        <authorList>
            <person name="Herrera S."/>
            <person name="Cordes E."/>
        </authorList>
    </citation>
    <scope>NUCLEOTIDE SEQUENCE</scope>
    <source>
        <strain evidence="2">USNM1676648</strain>
        <tissue evidence="2">Polyp</tissue>
    </source>
</reference>
<dbReference type="EMBL" id="MU826856">
    <property type="protein sequence ID" value="KAJ7370805.1"/>
    <property type="molecule type" value="Genomic_DNA"/>
</dbReference>
<organism evidence="2 3">
    <name type="scientific">Desmophyllum pertusum</name>
    <dbReference type="NCBI Taxonomy" id="174260"/>
    <lineage>
        <taxon>Eukaryota</taxon>
        <taxon>Metazoa</taxon>
        <taxon>Cnidaria</taxon>
        <taxon>Anthozoa</taxon>
        <taxon>Hexacorallia</taxon>
        <taxon>Scleractinia</taxon>
        <taxon>Caryophylliina</taxon>
        <taxon>Caryophylliidae</taxon>
        <taxon>Desmophyllum</taxon>
    </lineage>
</organism>
<sequence length="773" mass="86022">MKIICAAVGTISPKDLKFTEDVQPHSYVEKQLFSFFSVGGYIIIYLDGKVQSDDQPHNADVTRVIEFSLSNLGWGTKKVNIQDKTGSEFTKGQDTYRKMEDGEKKTIYWVTNGLHYTACGEIVPASLALDLAIGHLGFPVIASPQFVCGPLPLSVPSPLSVPVGILWRFVIQDFDPFVDVVTGNKKFSFFPSDTGSYNPLDSCWKHQTTSNMSNNNESFDSFYLALAEFSNSAEDKPDFQKSIGEIKGWVNEQRKKGDEEAINKVGGAVKTAVNALENLRSGKLDDVTCGTLDIISSVATLAGGPYGVAVSAFCSIAGAIISSNKPAKPSVVQQLAKVVHSELNNFHNKLQSAKLTGLEDRVLRQENQLRAMKEEKKLHDDDLWDDYDQFMGELKSRVVISLPFKNEKNLEKDADMADFVKAVVTYCRAYICFMALLTKAKATFQEFDNSGDVIDRCDQITNHQKMIVKETLTFLSDKKYLKFVGRLQTEGGNLTKILLLTKNPQAKQLVESVRERLDLTKMAESHEVVEAVEKVSRQSVKMKLSGKTFSRGIPGITEALELMPGIPSFGSATMVLFINETNFPIRIVSGTVGSRPKGNLVFQKDLDPHSHHDLMISTWTGTFSTGGYMKIAYNGKLSSVEDPNEGGDVGVIEFALSSPYAASVKINIEDKFGMKGRTEGKDAYDNMTNDEEKTLYWKKDKVHYMARAELFRSTVEQVTDWANLRKINIMPFKSKAKGTWCFIVQDFDPDQDVEEGETNLFSNLVFTTLEVPH</sequence>
<comment type="caution">
    <text evidence="2">The sequence shown here is derived from an EMBL/GenBank/DDBJ whole genome shotgun (WGS) entry which is preliminary data.</text>
</comment>
<evidence type="ECO:0000313" key="2">
    <source>
        <dbReference type="EMBL" id="KAJ7370805.1"/>
    </source>
</evidence>
<feature type="coiled-coil region" evidence="1">
    <location>
        <begin position="355"/>
        <end position="382"/>
    </location>
</feature>
<evidence type="ECO:0000313" key="3">
    <source>
        <dbReference type="Proteomes" id="UP001163046"/>
    </source>
</evidence>
<dbReference type="OrthoDB" id="5966232at2759"/>
<dbReference type="Proteomes" id="UP001163046">
    <property type="component" value="Unassembled WGS sequence"/>
</dbReference>
<dbReference type="AlphaFoldDB" id="A0A9W9YWN1"/>
<keyword evidence="3" id="KW-1185">Reference proteome</keyword>
<keyword evidence="1" id="KW-0175">Coiled coil</keyword>
<gene>
    <name evidence="2" type="ORF">OS493_029795</name>
</gene>
<protein>
    <submittedName>
        <fullName evidence="2">Uncharacterized protein</fullName>
    </submittedName>
</protein>
<evidence type="ECO:0000256" key="1">
    <source>
        <dbReference type="SAM" id="Coils"/>
    </source>
</evidence>
<accession>A0A9W9YWN1</accession>